<organism evidence="1 2">
    <name type="scientific">Vitis vinifera</name>
    <name type="common">Grape</name>
    <dbReference type="NCBI Taxonomy" id="29760"/>
    <lineage>
        <taxon>Eukaryota</taxon>
        <taxon>Viridiplantae</taxon>
        <taxon>Streptophyta</taxon>
        <taxon>Embryophyta</taxon>
        <taxon>Tracheophyta</taxon>
        <taxon>Spermatophyta</taxon>
        <taxon>Magnoliopsida</taxon>
        <taxon>eudicotyledons</taxon>
        <taxon>Gunneridae</taxon>
        <taxon>Pentapetalae</taxon>
        <taxon>rosids</taxon>
        <taxon>Vitales</taxon>
        <taxon>Vitaceae</taxon>
        <taxon>Viteae</taxon>
        <taxon>Vitis</taxon>
    </lineage>
</organism>
<evidence type="ECO:0000313" key="1">
    <source>
        <dbReference type="EMBL" id="RVW49189.1"/>
    </source>
</evidence>
<sequence length="167" mass="19000">MKDPEDIRAYRKSIERQRVHIFLAGLDGDFVQVRGKILRKNHLPRFGRMLCTDSMRRQYIMLDSKKTSTAAVVEIKTEANVVEKAFALVAATDYGVVPSLDYNLLSVSQIIEIPNQSSSVEGVFNLEPDPFMKRLPHCHNRAIPNSVQEALVDPRWKAAMNEEMKSL</sequence>
<gene>
    <name evidence="1" type="ORF">CK203_087502</name>
</gene>
<accession>A0A438EN67</accession>
<evidence type="ECO:0000313" key="2">
    <source>
        <dbReference type="Proteomes" id="UP000288805"/>
    </source>
</evidence>
<dbReference type="EMBL" id="QGNW01001231">
    <property type="protein sequence ID" value="RVW49189.1"/>
    <property type="molecule type" value="Genomic_DNA"/>
</dbReference>
<proteinExistence type="predicted"/>
<dbReference type="Proteomes" id="UP000288805">
    <property type="component" value="Unassembled WGS sequence"/>
</dbReference>
<name>A0A438EN67_VITVI</name>
<protein>
    <submittedName>
        <fullName evidence="1">Uncharacterized protein</fullName>
    </submittedName>
</protein>
<comment type="caution">
    <text evidence="1">The sequence shown here is derived from an EMBL/GenBank/DDBJ whole genome shotgun (WGS) entry which is preliminary data.</text>
</comment>
<dbReference type="AlphaFoldDB" id="A0A438EN67"/>
<reference evidence="1 2" key="1">
    <citation type="journal article" date="2018" name="PLoS Genet.">
        <title>Population sequencing reveals clonal diversity and ancestral inbreeding in the grapevine cultivar Chardonnay.</title>
        <authorList>
            <person name="Roach M.J."/>
            <person name="Johnson D.L."/>
            <person name="Bohlmann J."/>
            <person name="van Vuuren H.J."/>
            <person name="Jones S.J."/>
            <person name="Pretorius I.S."/>
            <person name="Schmidt S.A."/>
            <person name="Borneman A.R."/>
        </authorList>
    </citation>
    <scope>NUCLEOTIDE SEQUENCE [LARGE SCALE GENOMIC DNA]</scope>
    <source>
        <strain evidence="2">cv. Chardonnay</strain>
        <tissue evidence="1">Leaf</tissue>
    </source>
</reference>